<accession>A0ABN1G6J7</accession>
<dbReference type="RefSeq" id="WP_343813140.1">
    <property type="nucleotide sequence ID" value="NZ_BAAADS010000016.1"/>
</dbReference>
<evidence type="ECO:0000313" key="2">
    <source>
        <dbReference type="EMBL" id="GAA0605028.1"/>
    </source>
</evidence>
<keyword evidence="1" id="KW-0812">Transmembrane</keyword>
<evidence type="ECO:0000256" key="1">
    <source>
        <dbReference type="SAM" id="Phobius"/>
    </source>
</evidence>
<dbReference type="Proteomes" id="UP001500866">
    <property type="component" value="Unassembled WGS sequence"/>
</dbReference>
<feature type="transmembrane region" description="Helical" evidence="1">
    <location>
        <begin position="20"/>
        <end position="44"/>
    </location>
</feature>
<sequence>MVLTLSRVLKFISGGAEGFLGIPVIGEAFIITTNFGALIIMFILHLMTLLIARNEGGSVIGSLIGMAASVVGYFDAFFGMLLHLAAGLTLLFNAFFREK</sequence>
<protein>
    <submittedName>
        <fullName evidence="2">Uncharacterized protein</fullName>
    </submittedName>
</protein>
<reference evidence="2 3" key="1">
    <citation type="journal article" date="2019" name="Int. J. Syst. Evol. Microbiol.">
        <title>The Global Catalogue of Microorganisms (GCM) 10K type strain sequencing project: providing services to taxonomists for standard genome sequencing and annotation.</title>
        <authorList>
            <consortium name="The Broad Institute Genomics Platform"/>
            <consortium name="The Broad Institute Genome Sequencing Center for Infectious Disease"/>
            <person name="Wu L."/>
            <person name="Ma J."/>
        </authorList>
    </citation>
    <scope>NUCLEOTIDE SEQUENCE [LARGE SCALE GENOMIC DNA]</scope>
    <source>
        <strain evidence="2 3">JCM 15395</strain>
    </source>
</reference>
<keyword evidence="1" id="KW-0472">Membrane</keyword>
<organism evidence="2 3">
    <name type="scientific">Virgibacillus siamensis</name>
    <dbReference type="NCBI Taxonomy" id="480071"/>
    <lineage>
        <taxon>Bacteria</taxon>
        <taxon>Bacillati</taxon>
        <taxon>Bacillota</taxon>
        <taxon>Bacilli</taxon>
        <taxon>Bacillales</taxon>
        <taxon>Bacillaceae</taxon>
        <taxon>Virgibacillus</taxon>
    </lineage>
</organism>
<feature type="transmembrane region" description="Helical" evidence="1">
    <location>
        <begin position="80"/>
        <end position="96"/>
    </location>
</feature>
<dbReference type="EMBL" id="BAAADS010000016">
    <property type="protein sequence ID" value="GAA0605028.1"/>
    <property type="molecule type" value="Genomic_DNA"/>
</dbReference>
<keyword evidence="3" id="KW-1185">Reference proteome</keyword>
<proteinExistence type="predicted"/>
<keyword evidence="1" id="KW-1133">Transmembrane helix</keyword>
<comment type="caution">
    <text evidence="2">The sequence shown here is derived from an EMBL/GenBank/DDBJ whole genome shotgun (WGS) entry which is preliminary data.</text>
</comment>
<name>A0ABN1G6J7_9BACI</name>
<gene>
    <name evidence="2" type="ORF">GCM10009001_22850</name>
</gene>
<evidence type="ECO:0000313" key="3">
    <source>
        <dbReference type="Proteomes" id="UP001500866"/>
    </source>
</evidence>
<feature type="transmembrane region" description="Helical" evidence="1">
    <location>
        <begin position="56"/>
        <end position="74"/>
    </location>
</feature>